<organism evidence="2 3">
    <name type="scientific">Lobosporangium transversale</name>
    <dbReference type="NCBI Taxonomy" id="64571"/>
    <lineage>
        <taxon>Eukaryota</taxon>
        <taxon>Fungi</taxon>
        <taxon>Fungi incertae sedis</taxon>
        <taxon>Mucoromycota</taxon>
        <taxon>Mortierellomycotina</taxon>
        <taxon>Mortierellomycetes</taxon>
        <taxon>Mortierellales</taxon>
        <taxon>Mortierellaceae</taxon>
        <taxon>Lobosporangium</taxon>
    </lineage>
</organism>
<dbReference type="GeneID" id="33570988"/>
<protein>
    <submittedName>
        <fullName evidence="2">Uncharacterized protein</fullName>
    </submittedName>
</protein>
<feature type="region of interest" description="Disordered" evidence="1">
    <location>
        <begin position="77"/>
        <end position="114"/>
    </location>
</feature>
<dbReference type="EMBL" id="MCFF01000050">
    <property type="protein sequence ID" value="ORZ05503.1"/>
    <property type="molecule type" value="Genomic_DNA"/>
</dbReference>
<dbReference type="Proteomes" id="UP000193648">
    <property type="component" value="Unassembled WGS sequence"/>
</dbReference>
<accession>A0A1Y2GAD2</accession>
<sequence length="137" mass="14108">MNPALTFASIAPLASPADMNWANVMAMAEERYENWVATATDPAAGSAFESAIVTGTANTNSASLVKHPQVTATPLATPIIAPNTPNAATSNPARKPTPSVTSAKTSSAAPSNMQNMQRKLSTVALILAIVPFITSTL</sequence>
<dbReference type="RefSeq" id="XP_021877077.1">
    <property type="nucleotide sequence ID" value="XM_022029145.1"/>
</dbReference>
<gene>
    <name evidence="2" type="ORF">BCR41DRAFT_400515</name>
</gene>
<feature type="compositionally biased region" description="Polar residues" evidence="1">
    <location>
        <begin position="83"/>
        <end position="114"/>
    </location>
</feature>
<evidence type="ECO:0000313" key="2">
    <source>
        <dbReference type="EMBL" id="ORZ05503.1"/>
    </source>
</evidence>
<name>A0A1Y2GAD2_9FUNG</name>
<evidence type="ECO:0000256" key="1">
    <source>
        <dbReference type="SAM" id="MobiDB-lite"/>
    </source>
</evidence>
<dbReference type="InParanoid" id="A0A1Y2GAD2"/>
<reference evidence="2 3" key="1">
    <citation type="submission" date="2016-07" db="EMBL/GenBank/DDBJ databases">
        <title>Pervasive Adenine N6-methylation of Active Genes in Fungi.</title>
        <authorList>
            <consortium name="DOE Joint Genome Institute"/>
            <person name="Mondo S.J."/>
            <person name="Dannebaum R.O."/>
            <person name="Kuo R.C."/>
            <person name="Labutti K."/>
            <person name="Haridas S."/>
            <person name="Kuo A."/>
            <person name="Salamov A."/>
            <person name="Ahrendt S.R."/>
            <person name="Lipzen A."/>
            <person name="Sullivan W."/>
            <person name="Andreopoulos W.B."/>
            <person name="Clum A."/>
            <person name="Lindquist E."/>
            <person name="Daum C."/>
            <person name="Ramamoorthy G.K."/>
            <person name="Gryganskyi A."/>
            <person name="Culley D."/>
            <person name="Magnuson J.K."/>
            <person name="James T.Y."/>
            <person name="O'Malley M.A."/>
            <person name="Stajich J.E."/>
            <person name="Spatafora J.W."/>
            <person name="Visel A."/>
            <person name="Grigoriev I.V."/>
        </authorList>
    </citation>
    <scope>NUCLEOTIDE SEQUENCE [LARGE SCALE GENOMIC DNA]</scope>
    <source>
        <strain evidence="2 3">NRRL 3116</strain>
    </source>
</reference>
<proteinExistence type="predicted"/>
<dbReference type="AlphaFoldDB" id="A0A1Y2GAD2"/>
<keyword evidence="3" id="KW-1185">Reference proteome</keyword>
<comment type="caution">
    <text evidence="2">The sequence shown here is derived from an EMBL/GenBank/DDBJ whole genome shotgun (WGS) entry which is preliminary data.</text>
</comment>
<evidence type="ECO:0000313" key="3">
    <source>
        <dbReference type="Proteomes" id="UP000193648"/>
    </source>
</evidence>